<evidence type="ECO:0000259" key="2">
    <source>
        <dbReference type="Pfam" id="PF13403"/>
    </source>
</evidence>
<name>A3SHZ7_ROSNI</name>
<dbReference type="InterPro" id="IPR008979">
    <property type="entry name" value="Galactose-bd-like_sf"/>
</dbReference>
<sequence length="357" mass="38443">MITNGGFDNGAAGWNGNDIEATNNEGAYLGNGGTSRVAEMDGYSNQVTVMQQVVEVPYPTTTELTFDSALRTASNSNAGREGFRVDILDSNGNVIATQSFFPTANTMQQYSLPVTFPDAGNYTVRFTELGPNDSLGAIVDNISLMVCFVDGTAIDTPDGPVPVENLQIGDQVSTEQGPRAIRWIGQRQITPEDIASSPRLRPIKISAGALGQGLPRADLWISRQHRMLVHSPLCRRLFDSDHALVAAHHLTALDGVDVDGTRESFRYIHLLLDDHAILTAEGAPSESLLLGETAWNALTDQARAELRALCPDLEADRGAPKSAAVVPVWRQQKRLARRLAADLAAQSAQSALRIAAE</sequence>
<accession>A3SHZ7</accession>
<feature type="domain" description="Hedgehog/Intein (Hint)" evidence="2">
    <location>
        <begin position="146"/>
        <end position="291"/>
    </location>
</feature>
<dbReference type="InterPro" id="IPR028992">
    <property type="entry name" value="Hedgehog/Intein_dom"/>
</dbReference>
<dbReference type="EMBL" id="AALY01000001">
    <property type="protein sequence ID" value="EAP76978.1"/>
    <property type="molecule type" value="Genomic_DNA"/>
</dbReference>
<dbReference type="SUPFAM" id="SSF49785">
    <property type="entry name" value="Galactose-binding domain-like"/>
    <property type="match status" value="1"/>
</dbReference>
<keyword evidence="4" id="KW-1185">Reference proteome</keyword>
<dbReference type="Gene3D" id="2.60.120.260">
    <property type="entry name" value="Galactose-binding domain-like"/>
    <property type="match status" value="1"/>
</dbReference>
<dbReference type="InterPro" id="IPR036844">
    <property type="entry name" value="Hint_dom_sf"/>
</dbReference>
<organism evidence="3 4">
    <name type="scientific">Roseovarius nubinhibens (strain ATCC BAA-591 / DSM 15170 / ISM)</name>
    <dbReference type="NCBI Taxonomy" id="89187"/>
    <lineage>
        <taxon>Bacteria</taxon>
        <taxon>Pseudomonadati</taxon>
        <taxon>Pseudomonadota</taxon>
        <taxon>Alphaproteobacteria</taxon>
        <taxon>Rhodobacterales</taxon>
        <taxon>Roseobacteraceae</taxon>
        <taxon>Roseovarius</taxon>
    </lineage>
</organism>
<proteinExistence type="predicted"/>
<protein>
    <recommendedName>
        <fullName evidence="2">Hedgehog/Intein (Hint) domain-containing protein</fullName>
    </recommendedName>
</protein>
<dbReference type="SUPFAM" id="SSF51294">
    <property type="entry name" value="Hedgehog/intein (Hint) domain"/>
    <property type="match status" value="1"/>
</dbReference>
<reference evidence="3 4" key="1">
    <citation type="submission" date="2005-12" db="EMBL/GenBank/DDBJ databases">
        <authorList>
            <person name="Moran M.A."/>
            <person name="Ferriera S."/>
            <person name="Johnson J."/>
            <person name="Kravitz S."/>
            <person name="Halpern A."/>
            <person name="Remington K."/>
            <person name="Beeson K."/>
            <person name="Tran B."/>
            <person name="Rogers Y.-H."/>
            <person name="Friedman R."/>
            <person name="Venter J.C."/>
        </authorList>
    </citation>
    <scope>NUCLEOTIDE SEQUENCE [LARGE SCALE GENOMIC DNA]</scope>
    <source>
        <strain evidence="4">ATCC BAA-591 / DSM 15170 / ISM</strain>
    </source>
</reference>
<comment type="caution">
    <text evidence="3">The sequence shown here is derived from an EMBL/GenBank/DDBJ whole genome shotgun (WGS) entry which is preliminary data.</text>
</comment>
<dbReference type="AlphaFoldDB" id="A3SHZ7"/>
<dbReference type="STRING" id="89187.ISM_01775"/>
<evidence type="ECO:0000313" key="4">
    <source>
        <dbReference type="Proteomes" id="UP000005954"/>
    </source>
</evidence>
<dbReference type="Pfam" id="PF13403">
    <property type="entry name" value="Hint_2"/>
    <property type="match status" value="1"/>
</dbReference>
<feature type="region of interest" description="Disordered" evidence="1">
    <location>
        <begin position="1"/>
        <end position="20"/>
    </location>
</feature>
<evidence type="ECO:0000313" key="3">
    <source>
        <dbReference type="EMBL" id="EAP76978.1"/>
    </source>
</evidence>
<evidence type="ECO:0000256" key="1">
    <source>
        <dbReference type="SAM" id="MobiDB-lite"/>
    </source>
</evidence>
<dbReference type="eggNOG" id="COG2931">
    <property type="taxonomic scope" value="Bacteria"/>
</dbReference>
<gene>
    <name evidence="3" type="ORF">ISM_01775</name>
</gene>
<dbReference type="Proteomes" id="UP000005954">
    <property type="component" value="Unassembled WGS sequence"/>
</dbReference>
<dbReference type="HOGENOM" id="CLU_052810_0_0_5"/>
<dbReference type="CDD" id="cd02795">
    <property type="entry name" value="CBM6-CBM35-CBM36_like"/>
    <property type="match status" value="1"/>
</dbReference>